<sequence length="227" mass="26772">MLPYTKHKNTCERKQKRLYNGQVMDKEHRGIYNVTFNDKKATPILKDIEAIEDAVIEYIAMYVKGFHLERRDKGRGAEHIKLHLKENSKGEIKLQELLDIGHSLREYLKNFSEPFIDEKGAKIYEWENKEGIRFRTIVDRIDGQGHTSTTFHPSNEQIISFYSDRNFNKQMEFKNPKVTQYYQNNKDINSSTLNVSDSTLAKMQQKIEAFAQKGFRKEGKKENDMER</sequence>
<dbReference type="PATRIC" id="fig|76936.10.peg.1689"/>
<dbReference type="Proteomes" id="UP000064525">
    <property type="component" value="Chromosome I"/>
</dbReference>
<accession>A0A0S4PYW1</accession>
<name>A0A0S4PYW1_9HELI</name>
<gene>
    <name evidence="1" type="ORF">BN2458_PEG1729</name>
</gene>
<reference evidence="2" key="1">
    <citation type="submission" date="2015-11" db="EMBL/GenBank/DDBJ databases">
        <authorList>
            <person name="Anvar S.Y."/>
        </authorList>
    </citation>
    <scope>NUCLEOTIDE SEQUENCE [LARGE SCALE GENOMIC DNA]</scope>
</reference>
<organism evidence="1 2">
    <name type="scientific">Helicobacter typhlonius</name>
    <dbReference type="NCBI Taxonomy" id="76936"/>
    <lineage>
        <taxon>Bacteria</taxon>
        <taxon>Pseudomonadati</taxon>
        <taxon>Campylobacterota</taxon>
        <taxon>Epsilonproteobacteria</taxon>
        <taxon>Campylobacterales</taxon>
        <taxon>Helicobacteraceae</taxon>
        <taxon>Helicobacter</taxon>
    </lineage>
</organism>
<dbReference type="AlphaFoldDB" id="A0A0S4PYW1"/>
<protein>
    <submittedName>
        <fullName evidence="1">Uncharacterized protein</fullName>
    </submittedName>
</protein>
<evidence type="ECO:0000313" key="1">
    <source>
        <dbReference type="EMBL" id="CUU40612.1"/>
    </source>
</evidence>
<evidence type="ECO:0000313" key="2">
    <source>
        <dbReference type="Proteomes" id="UP000064525"/>
    </source>
</evidence>
<proteinExistence type="predicted"/>
<dbReference type="RefSeq" id="WP_334082234.1">
    <property type="nucleotide sequence ID" value="NZ_CAQAAN010000021.1"/>
</dbReference>
<dbReference type="KEGG" id="hty:BN2458_PEG1729"/>
<dbReference type="EMBL" id="LN907858">
    <property type="protein sequence ID" value="CUU40612.1"/>
    <property type="molecule type" value="Genomic_DNA"/>
</dbReference>